<dbReference type="PANTHER" id="PTHR46082">
    <property type="entry name" value="ATP/GTP-BINDING PROTEIN-RELATED"/>
    <property type="match status" value="1"/>
</dbReference>
<feature type="compositionally biased region" description="Polar residues" evidence="1">
    <location>
        <begin position="656"/>
        <end position="668"/>
    </location>
</feature>
<reference evidence="2" key="1">
    <citation type="submission" date="2022-11" db="EMBL/GenBank/DDBJ databases">
        <authorList>
            <person name="Petersen C."/>
        </authorList>
    </citation>
    <scope>NUCLEOTIDE SEQUENCE</scope>
    <source>
        <strain evidence="2">IBT 19713</strain>
    </source>
</reference>
<dbReference type="InterPro" id="IPR035994">
    <property type="entry name" value="Nucleoside_phosphorylase_sf"/>
</dbReference>
<dbReference type="Gene3D" id="3.40.50.1580">
    <property type="entry name" value="Nucleoside phosphorylase domain"/>
    <property type="match status" value="1"/>
</dbReference>
<dbReference type="AlphaFoldDB" id="A0A9W9NGT1"/>
<dbReference type="GO" id="GO:0003824">
    <property type="term" value="F:catalytic activity"/>
    <property type="evidence" value="ECO:0007669"/>
    <property type="project" value="InterPro"/>
</dbReference>
<dbReference type="Proteomes" id="UP001150941">
    <property type="component" value="Unassembled WGS sequence"/>
</dbReference>
<accession>A0A9W9NGT1</accession>
<evidence type="ECO:0000313" key="3">
    <source>
        <dbReference type="Proteomes" id="UP001150941"/>
    </source>
</evidence>
<sequence>MLSILIQKCIDKEFHCLKDVEDALSQLTRLTTVIRKAGSQSRFRKADSTFDPTNPQIQALRRHLELLLLARSDPHGHSDSSSQNLARGNLTTLQSHLIMCNLIRRNRFLYAQRHAQKLGLGSDISSTPRENYRRETQPLQQEAGLLVLPSEQQRVGENDEPPGPSVTTATAVDEPIVTLPKQPGRSATTVISATGSRIAYPSPPPIRIHQMVFSCPCCCQSLPVAVARGNHWNHMNEHHSGSDQWMCHICTQKNIYASFTISDDFVEHLEHQHSEGIEPRQIPMLILAWRRKAPPKFTSCPLCTFAGEEEKAVLDHIAEHIHSFSLRSLPWAPAEGSSEPEGKNVKYGAYFDEHPYFEVHSCVSDKSPSSTGVAPLATQFSDFELESDAEGQANSRPNEGKNLSNDHVYQIADNNSISSDLTHWLERLEGDLNQYQRSLFSTSDYNIAWICPTRLVYTAARTFLDQAQDPSGHLVSLNTAFHTLGSIGKRRILIATCRDQEYDEVGSPLSSDVISDVLLHYDNICIFMIIGLGSGLPTPKNDIRLGDIVVAVGPEEHLDFATPMPQSETQAGLQLIGGWLNDSHVEHLDDNTRLRTDLMDLSRSYNHEGCPLGNMVNQVLANRPRMRRRYGRPDPVTDRLHKSDTQHPQEIEKSTSLDMADQNTSSLVSPPERTGDNDKPSIHFGTIASSRDIIKSTTVRDKLASERGILCIETEHTEVPHYTPCLSIRGICDYADSHKTKDWQGYAAMVACAYAKEALSCDTISAIVASGTKSQRFSSVPSRGWGTPIDQDAHKYSIYSK</sequence>
<dbReference type="EMBL" id="JAPQKS010000007">
    <property type="protein sequence ID" value="KAJ5219596.1"/>
    <property type="molecule type" value="Genomic_DNA"/>
</dbReference>
<dbReference type="OrthoDB" id="4368639at2759"/>
<evidence type="ECO:0000313" key="2">
    <source>
        <dbReference type="EMBL" id="KAJ5219596.1"/>
    </source>
</evidence>
<dbReference type="SUPFAM" id="SSF53167">
    <property type="entry name" value="Purine and uridine phosphorylases"/>
    <property type="match status" value="1"/>
</dbReference>
<proteinExistence type="predicted"/>
<dbReference type="GO" id="GO:0009116">
    <property type="term" value="P:nucleoside metabolic process"/>
    <property type="evidence" value="ECO:0007669"/>
    <property type="project" value="InterPro"/>
</dbReference>
<name>A0A9W9NGT1_9EURO</name>
<dbReference type="InterPro" id="IPR053137">
    <property type="entry name" value="NLR-like"/>
</dbReference>
<dbReference type="RefSeq" id="XP_058326426.1">
    <property type="nucleotide sequence ID" value="XM_058478096.1"/>
</dbReference>
<organism evidence="2 3">
    <name type="scientific">Penicillium chermesinum</name>
    <dbReference type="NCBI Taxonomy" id="63820"/>
    <lineage>
        <taxon>Eukaryota</taxon>
        <taxon>Fungi</taxon>
        <taxon>Dikarya</taxon>
        <taxon>Ascomycota</taxon>
        <taxon>Pezizomycotina</taxon>
        <taxon>Eurotiomycetes</taxon>
        <taxon>Eurotiomycetidae</taxon>
        <taxon>Eurotiales</taxon>
        <taxon>Aspergillaceae</taxon>
        <taxon>Penicillium</taxon>
    </lineage>
</organism>
<gene>
    <name evidence="2" type="ORF">N7468_008800</name>
</gene>
<reference evidence="2" key="2">
    <citation type="journal article" date="2023" name="IMA Fungus">
        <title>Comparative genomic study of the Penicillium genus elucidates a diverse pangenome and 15 lateral gene transfer events.</title>
        <authorList>
            <person name="Petersen C."/>
            <person name="Sorensen T."/>
            <person name="Nielsen M.R."/>
            <person name="Sondergaard T.E."/>
            <person name="Sorensen J.L."/>
            <person name="Fitzpatrick D.A."/>
            <person name="Frisvad J.C."/>
            <person name="Nielsen K.L."/>
        </authorList>
    </citation>
    <scope>NUCLEOTIDE SEQUENCE</scope>
    <source>
        <strain evidence="2">IBT 19713</strain>
    </source>
</reference>
<evidence type="ECO:0000256" key="1">
    <source>
        <dbReference type="SAM" id="MobiDB-lite"/>
    </source>
</evidence>
<dbReference type="PANTHER" id="PTHR46082:SF11">
    <property type="entry name" value="AAA+ ATPASE DOMAIN-CONTAINING PROTEIN-RELATED"/>
    <property type="match status" value="1"/>
</dbReference>
<evidence type="ECO:0008006" key="4">
    <source>
        <dbReference type="Google" id="ProtNLM"/>
    </source>
</evidence>
<dbReference type="GeneID" id="83205399"/>
<keyword evidence="3" id="KW-1185">Reference proteome</keyword>
<feature type="region of interest" description="Disordered" evidence="1">
    <location>
        <begin position="623"/>
        <end position="683"/>
    </location>
</feature>
<feature type="compositionally biased region" description="Basic and acidic residues" evidence="1">
    <location>
        <begin position="631"/>
        <end position="655"/>
    </location>
</feature>
<protein>
    <recommendedName>
        <fullName evidence="4">Nucleoside phosphorylase domain-containing protein</fullName>
    </recommendedName>
</protein>
<comment type="caution">
    <text evidence="2">The sequence shown here is derived from an EMBL/GenBank/DDBJ whole genome shotgun (WGS) entry which is preliminary data.</text>
</comment>